<gene>
    <name evidence="1" type="ORF">Mal4_40160</name>
</gene>
<dbReference type="KEGG" id="mri:Mal4_40160"/>
<dbReference type="RefSeq" id="WP_145370829.1">
    <property type="nucleotide sequence ID" value="NZ_CP036275.1"/>
</dbReference>
<keyword evidence="2" id="KW-1185">Reference proteome</keyword>
<dbReference type="AlphaFoldDB" id="A0A517ZB63"/>
<dbReference type="OrthoDB" id="284616at2"/>
<protein>
    <submittedName>
        <fullName evidence="1">Uncharacterized protein</fullName>
    </submittedName>
</protein>
<reference evidence="1 2" key="1">
    <citation type="submission" date="2019-02" db="EMBL/GenBank/DDBJ databases">
        <title>Deep-cultivation of Planctomycetes and their phenomic and genomic characterization uncovers novel biology.</title>
        <authorList>
            <person name="Wiegand S."/>
            <person name="Jogler M."/>
            <person name="Boedeker C."/>
            <person name="Pinto D."/>
            <person name="Vollmers J."/>
            <person name="Rivas-Marin E."/>
            <person name="Kohn T."/>
            <person name="Peeters S.H."/>
            <person name="Heuer A."/>
            <person name="Rast P."/>
            <person name="Oberbeckmann S."/>
            <person name="Bunk B."/>
            <person name="Jeske O."/>
            <person name="Meyerdierks A."/>
            <person name="Storesund J.E."/>
            <person name="Kallscheuer N."/>
            <person name="Luecker S."/>
            <person name="Lage O.M."/>
            <person name="Pohl T."/>
            <person name="Merkel B.J."/>
            <person name="Hornburger P."/>
            <person name="Mueller R.-W."/>
            <person name="Bruemmer F."/>
            <person name="Labrenz M."/>
            <person name="Spormann A.M."/>
            <person name="Op den Camp H."/>
            <person name="Overmann J."/>
            <person name="Amann R."/>
            <person name="Jetten M.S.M."/>
            <person name="Mascher T."/>
            <person name="Medema M.H."/>
            <person name="Devos D.P."/>
            <person name="Kaster A.-K."/>
            <person name="Ovreas L."/>
            <person name="Rohde M."/>
            <person name="Galperin M.Y."/>
            <person name="Jogler C."/>
        </authorList>
    </citation>
    <scope>NUCLEOTIDE SEQUENCE [LARGE SCALE GENOMIC DNA]</scope>
    <source>
        <strain evidence="1 2">Mal4</strain>
    </source>
</reference>
<evidence type="ECO:0000313" key="2">
    <source>
        <dbReference type="Proteomes" id="UP000320496"/>
    </source>
</evidence>
<organism evidence="1 2">
    <name type="scientific">Maioricimonas rarisocia</name>
    <dbReference type="NCBI Taxonomy" id="2528026"/>
    <lineage>
        <taxon>Bacteria</taxon>
        <taxon>Pseudomonadati</taxon>
        <taxon>Planctomycetota</taxon>
        <taxon>Planctomycetia</taxon>
        <taxon>Planctomycetales</taxon>
        <taxon>Planctomycetaceae</taxon>
        <taxon>Maioricimonas</taxon>
    </lineage>
</organism>
<name>A0A517ZB63_9PLAN</name>
<evidence type="ECO:0000313" key="1">
    <source>
        <dbReference type="EMBL" id="QDU39670.1"/>
    </source>
</evidence>
<sequence length="159" mass="16733">MSNFTDRTGRTWQVDVNVAAVKRVRDTLGINLLAVLDDGARLLADLHDDPILLVDVLYVICRPEAETAGVDDEAFGRAMSGDALLAAHAALIEGLEGFFPNPGQRAVLKTLVGKIRGAAEALMEHAETTLQEIDEASVAQHAIASAGSSRASSASSPGR</sequence>
<accession>A0A517ZB63</accession>
<dbReference type="EMBL" id="CP036275">
    <property type="protein sequence ID" value="QDU39670.1"/>
    <property type="molecule type" value="Genomic_DNA"/>
</dbReference>
<dbReference type="Proteomes" id="UP000320496">
    <property type="component" value="Chromosome"/>
</dbReference>
<proteinExistence type="predicted"/>